<dbReference type="Pfam" id="PF00004">
    <property type="entry name" value="AAA"/>
    <property type="match status" value="2"/>
</dbReference>
<dbReference type="PANTHER" id="PTHR23077:SF171">
    <property type="entry name" value="NUCLEAR VALOSIN-CONTAINING PROTEIN-LIKE"/>
    <property type="match status" value="1"/>
</dbReference>
<evidence type="ECO:0000256" key="2">
    <source>
        <dbReference type="ARBA" id="ARBA00022741"/>
    </source>
</evidence>
<dbReference type="AlphaFoldDB" id="A0A8T7M6U7"/>
<evidence type="ECO:0000256" key="3">
    <source>
        <dbReference type="ARBA" id="ARBA00022840"/>
    </source>
</evidence>
<dbReference type="FunFam" id="2.40.40.20:FF:000007">
    <property type="entry name" value="AAA family ATPase"/>
    <property type="match status" value="1"/>
</dbReference>
<dbReference type="InterPro" id="IPR005938">
    <property type="entry name" value="AAA_ATPase_CDC48"/>
</dbReference>
<evidence type="ECO:0000313" key="9">
    <source>
        <dbReference type="Proteomes" id="UP000521676"/>
    </source>
</evidence>
<dbReference type="InterPro" id="IPR050168">
    <property type="entry name" value="AAA_ATPase_domain"/>
</dbReference>
<dbReference type="Proteomes" id="UP000521676">
    <property type="component" value="Unassembled WGS sequence"/>
</dbReference>
<dbReference type="CDD" id="cd19511">
    <property type="entry name" value="RecA-like_CDC48_r2-like"/>
    <property type="match status" value="1"/>
</dbReference>
<dbReference type="SUPFAM" id="SSF52540">
    <property type="entry name" value="P-loop containing nucleoside triphosphate hydrolases"/>
    <property type="match status" value="2"/>
</dbReference>
<organism evidence="7 9">
    <name type="scientific">Candidatus Chlorohelix allophototropha</name>
    <dbReference type="NCBI Taxonomy" id="3003348"/>
    <lineage>
        <taxon>Bacteria</taxon>
        <taxon>Bacillati</taxon>
        <taxon>Chloroflexota</taxon>
        <taxon>Chloroflexia</taxon>
        <taxon>Candidatus Chloroheliales</taxon>
        <taxon>Candidatus Chloroheliaceae</taxon>
        <taxon>Candidatus Chlorohelix</taxon>
    </lineage>
</organism>
<dbReference type="EMBL" id="CP128400">
    <property type="protein sequence ID" value="WJW69733.1"/>
    <property type="molecule type" value="Genomic_DNA"/>
</dbReference>
<dbReference type="Pfam" id="PF17862">
    <property type="entry name" value="AAA_lid_3"/>
    <property type="match status" value="2"/>
</dbReference>
<dbReference type="EMBL" id="JACATZ010000003">
    <property type="protein sequence ID" value="NWJ47829.1"/>
    <property type="molecule type" value="Genomic_DNA"/>
</dbReference>
<dbReference type="SMART" id="SM00382">
    <property type="entry name" value="AAA"/>
    <property type="match status" value="2"/>
</dbReference>
<dbReference type="GO" id="GO:0005524">
    <property type="term" value="F:ATP binding"/>
    <property type="evidence" value="ECO:0007669"/>
    <property type="project" value="UniProtKB-KW"/>
</dbReference>
<proteinExistence type="inferred from homology"/>
<evidence type="ECO:0000256" key="4">
    <source>
        <dbReference type="RuleBase" id="RU003651"/>
    </source>
</evidence>
<dbReference type="GO" id="GO:0005737">
    <property type="term" value="C:cytoplasm"/>
    <property type="evidence" value="ECO:0007669"/>
    <property type="project" value="UniProtKB-ARBA"/>
</dbReference>
<dbReference type="Gene3D" id="3.40.50.300">
    <property type="entry name" value="P-loop containing nucleotide triphosphate hydrolases"/>
    <property type="match status" value="2"/>
</dbReference>
<dbReference type="InterPro" id="IPR003959">
    <property type="entry name" value="ATPase_AAA_core"/>
</dbReference>
<keyword evidence="2 4" id="KW-0547">Nucleotide-binding</keyword>
<protein>
    <submittedName>
        <fullName evidence="7">CDC48 family AAA ATPase</fullName>
    </submittedName>
</protein>
<dbReference type="InterPro" id="IPR029067">
    <property type="entry name" value="CDC48_domain_2-like_sf"/>
</dbReference>
<reference evidence="8" key="2">
    <citation type="journal article" date="2024" name="Nature">
        <title>Anoxygenic phototroph of the Chloroflexota uses a type I reaction centre.</title>
        <authorList>
            <person name="Tsuji J.M."/>
            <person name="Shaw N.A."/>
            <person name="Nagashima S."/>
            <person name="Venkiteswaran J.J."/>
            <person name="Schiff S.L."/>
            <person name="Watanabe T."/>
            <person name="Fukui M."/>
            <person name="Hanada S."/>
            <person name="Tank M."/>
            <person name="Neufeld J.D."/>
        </authorList>
    </citation>
    <scope>NUCLEOTIDE SEQUENCE</scope>
    <source>
        <strain evidence="8">L227-S17</strain>
    </source>
</reference>
<dbReference type="PANTHER" id="PTHR23077">
    <property type="entry name" value="AAA-FAMILY ATPASE"/>
    <property type="match status" value="1"/>
</dbReference>
<keyword evidence="3 4" id="KW-0067">ATP-binding</keyword>
<dbReference type="NCBIfam" id="TIGR01243">
    <property type="entry name" value="CDC48"/>
    <property type="match status" value="1"/>
</dbReference>
<evidence type="ECO:0000256" key="1">
    <source>
        <dbReference type="ARBA" id="ARBA00022737"/>
    </source>
</evidence>
<dbReference type="SUPFAM" id="SSF54585">
    <property type="entry name" value="Cdc48 domain 2-like"/>
    <property type="match status" value="1"/>
</dbReference>
<sequence length="740" mass="80815">MNETSDQVDTLSLRVAEAASRDTGRTIARVDPDEMKKLDLAIGDVIEVRGTRTTAAKVLPAFAADRGKNLILIDGLVRANCGATLDGRVTIRKTSATPAKTLILTPLPDSSSPDANNQNVQGQLYMKHTLEGIVVKSGDLLRVNFLGSRFQEFVVQETVPKSGALVIGPATALKFSTTRDETRTRPLRRSGSGVTYEDIGGLSKQLSHIREMIELPLKYPEVFDRLGIEPPRGVLLYGPPGSGKTLIARAVANETSAHFISVSGPELIQKFYGESEANLRKVFQEATSHAPSIIFLDEIDSLAPRRENVQGEVEKRVVGQLLSLMDGLQGRGHVMVIGATNLPNNLDPALRRPGRFDREIVIGVPDRPGRQEILEIYTRSMPLTSEVNIGRLASLTHGFVGADLAALCREAGLSAVRRVIPDMETAIPYEQFVNLSVSMEDFLSALKEIEPSAIREVYTEVPDVTWDRVGGLEDIKQALREAVEWPLMYPEYFAEADTKPPHGILLSGPPGCGKTLLAQALATESEVNFISIKGPELLSKWVGESEKAVREIFKKARHAAPCIIFFDEIDAVAPVRGARVNDSVADRVVAQLLTEIDGIERAAGLIMIAATNRPEMLDPALLRPGRFDVKLTIGLPDAPSRRKILQVHTARKPLSDSHLVENLVLLTEGLVGAEIEALCNRASLNAVRRAVDLRVIAEKAARENGTEVDNTHIKLLLTAEDFQIALKEILDSKNHSSHNE</sequence>
<dbReference type="GO" id="GO:0016887">
    <property type="term" value="F:ATP hydrolysis activity"/>
    <property type="evidence" value="ECO:0007669"/>
    <property type="project" value="InterPro"/>
</dbReference>
<dbReference type="FunFam" id="3.40.50.300:FF:000012">
    <property type="entry name" value="Transitional endoplasmic reticulum ATPase"/>
    <property type="match status" value="1"/>
</dbReference>
<accession>A0A8T7M6U7</accession>
<feature type="domain" description="AAA+ ATPase" evidence="5">
    <location>
        <begin position="230"/>
        <end position="366"/>
    </location>
</feature>
<dbReference type="SUPFAM" id="SSF50692">
    <property type="entry name" value="ADC-like"/>
    <property type="match status" value="1"/>
</dbReference>
<dbReference type="InterPro" id="IPR003338">
    <property type="entry name" value="CDC4_N-term_subdom"/>
</dbReference>
<dbReference type="RefSeq" id="WP_341471606.1">
    <property type="nucleotide sequence ID" value="NZ_CP128400.1"/>
</dbReference>
<dbReference type="Proteomes" id="UP001431572">
    <property type="component" value="Chromosome 2"/>
</dbReference>
<dbReference type="InterPro" id="IPR027417">
    <property type="entry name" value="P-loop_NTPase"/>
</dbReference>
<gene>
    <name evidence="7" type="ORF">HXX08_18405</name>
    <name evidence="8" type="ORF">OZ401_003363</name>
</gene>
<name>A0A8T7M6U7_9CHLR</name>
<keyword evidence="10" id="KW-1185">Reference proteome</keyword>
<feature type="domain" description="AAA+ ATPase" evidence="5">
    <location>
        <begin position="500"/>
        <end position="637"/>
    </location>
</feature>
<comment type="similarity">
    <text evidence="4">Belongs to the AAA ATPase family.</text>
</comment>
<evidence type="ECO:0000259" key="6">
    <source>
        <dbReference type="SMART" id="SM01073"/>
    </source>
</evidence>
<dbReference type="PROSITE" id="PS00674">
    <property type="entry name" value="AAA"/>
    <property type="match status" value="2"/>
</dbReference>
<dbReference type="FunFam" id="3.40.50.300:FF:000018">
    <property type="entry name" value="Cell division control 48"/>
    <property type="match status" value="1"/>
</dbReference>
<dbReference type="InterPro" id="IPR003593">
    <property type="entry name" value="AAA+_ATPase"/>
</dbReference>
<evidence type="ECO:0000313" key="8">
    <source>
        <dbReference type="EMBL" id="WJW69733.1"/>
    </source>
</evidence>
<feature type="domain" description="CDC48 N-terminal subdomain" evidence="6">
    <location>
        <begin position="12"/>
        <end position="96"/>
    </location>
</feature>
<reference evidence="7 9" key="1">
    <citation type="submission" date="2020-06" db="EMBL/GenBank/DDBJ databases">
        <title>Anoxygenic phototrophic Chloroflexota member uses a Type I reaction center.</title>
        <authorList>
            <person name="Tsuji J.M."/>
            <person name="Shaw N.A."/>
            <person name="Nagashima S."/>
            <person name="Venkiteswaran J."/>
            <person name="Schiff S.L."/>
            <person name="Hanada S."/>
            <person name="Tank M."/>
            <person name="Neufeld J.D."/>
        </authorList>
    </citation>
    <scope>NUCLEOTIDE SEQUENCE [LARGE SCALE GENOMIC DNA]</scope>
    <source>
        <strain evidence="7">L227-S17</strain>
    </source>
</reference>
<dbReference type="Gene3D" id="1.10.8.60">
    <property type="match status" value="2"/>
</dbReference>
<dbReference type="Pfam" id="PF02359">
    <property type="entry name" value="CDC48_N"/>
    <property type="match status" value="1"/>
</dbReference>
<dbReference type="InterPro" id="IPR009010">
    <property type="entry name" value="Asp_de-COase-like_dom_sf"/>
</dbReference>
<evidence type="ECO:0000313" key="10">
    <source>
        <dbReference type="Proteomes" id="UP001431572"/>
    </source>
</evidence>
<keyword evidence="1" id="KW-0677">Repeat</keyword>
<dbReference type="SMART" id="SM01073">
    <property type="entry name" value="CDC48_N"/>
    <property type="match status" value="1"/>
</dbReference>
<dbReference type="Gene3D" id="2.40.40.20">
    <property type="match status" value="1"/>
</dbReference>
<evidence type="ECO:0000313" key="7">
    <source>
        <dbReference type="EMBL" id="NWJ47829.1"/>
    </source>
</evidence>
<evidence type="ECO:0000259" key="5">
    <source>
        <dbReference type="SMART" id="SM00382"/>
    </source>
</evidence>
<dbReference type="InterPro" id="IPR041569">
    <property type="entry name" value="AAA_lid_3"/>
</dbReference>
<dbReference type="InterPro" id="IPR003960">
    <property type="entry name" value="ATPase_AAA_CS"/>
</dbReference>